<evidence type="ECO:0000313" key="1">
    <source>
        <dbReference type="EMBL" id="EDS00792.1"/>
    </source>
</evidence>
<comment type="caution">
    <text evidence="1">The sequence shown here is derived from an EMBL/GenBank/DDBJ whole genome shotgun (WGS) entry which is preliminary data.</text>
</comment>
<keyword evidence="2" id="KW-1185">Reference proteome</keyword>
<reference evidence="1" key="1">
    <citation type="submission" date="2007-10" db="EMBL/GenBank/DDBJ databases">
        <authorList>
            <person name="Fulton L."/>
            <person name="Clifton S."/>
            <person name="Fulton B."/>
            <person name="Xu J."/>
            <person name="Minx P."/>
            <person name="Pepin K.H."/>
            <person name="Johnson M."/>
            <person name="Thiruvilangam P."/>
            <person name="Bhonagiri V."/>
            <person name="Nash W.E."/>
            <person name="Mardis E.R."/>
            <person name="Wilson R.K."/>
        </authorList>
    </citation>
    <scope>NUCLEOTIDE SEQUENCE [LARGE SCALE GENOMIC DNA]</scope>
    <source>
        <strain evidence="1">DSM 15702</strain>
    </source>
</reference>
<evidence type="ECO:0000313" key="2">
    <source>
        <dbReference type="Proteomes" id="UP000005326"/>
    </source>
</evidence>
<dbReference type="Proteomes" id="UP000005326">
    <property type="component" value="Unassembled WGS sequence"/>
</dbReference>
<dbReference type="EMBL" id="ABCA03000045">
    <property type="protein sequence ID" value="EDS00792.1"/>
    <property type="molecule type" value="Genomic_DNA"/>
</dbReference>
<name>B0MN71_9FIRM</name>
<sequence>MFSEVRCAASRAFARQNPLPADFKSEVIIPHFPRTRNFISFIFNE</sequence>
<reference evidence="1" key="2">
    <citation type="submission" date="2014-06" db="EMBL/GenBank/DDBJ databases">
        <title>Draft genome sequence of Eubacterium siraeum (DSM 15702).</title>
        <authorList>
            <person name="Sudarsanam P."/>
            <person name="Ley R."/>
            <person name="Guruge J."/>
            <person name="Turnbaugh P.J."/>
            <person name="Mahowald M."/>
            <person name="Liep D."/>
            <person name="Gordon J."/>
        </authorList>
    </citation>
    <scope>NUCLEOTIDE SEQUENCE</scope>
    <source>
        <strain evidence="1">DSM 15702</strain>
    </source>
</reference>
<gene>
    <name evidence="1" type="ORF">EUBSIR_01276</name>
</gene>
<organism evidence="1 2">
    <name type="scientific">[Eubacterium] siraeum DSM 15702</name>
    <dbReference type="NCBI Taxonomy" id="428128"/>
    <lineage>
        <taxon>Bacteria</taxon>
        <taxon>Bacillati</taxon>
        <taxon>Bacillota</taxon>
        <taxon>Clostridia</taxon>
        <taxon>Eubacteriales</taxon>
        <taxon>Oscillospiraceae</taxon>
        <taxon>Oscillospiraceae incertae sedis</taxon>
    </lineage>
</organism>
<proteinExistence type="predicted"/>
<protein>
    <submittedName>
        <fullName evidence="1">Uncharacterized protein</fullName>
    </submittedName>
</protein>
<dbReference type="AlphaFoldDB" id="B0MN71"/>
<accession>B0MN71</accession>